<evidence type="ECO:0000313" key="1">
    <source>
        <dbReference type="EMBL" id="KAF6033990.1"/>
    </source>
</evidence>
<dbReference type="EMBL" id="VXIV02001186">
    <property type="protein sequence ID" value="KAF6033990.1"/>
    <property type="molecule type" value="Genomic_DNA"/>
</dbReference>
<gene>
    <name evidence="1" type="ORF">EB796_007702</name>
</gene>
<proteinExistence type="predicted"/>
<dbReference type="Proteomes" id="UP000593567">
    <property type="component" value="Unassembled WGS sequence"/>
</dbReference>
<evidence type="ECO:0000313" key="2">
    <source>
        <dbReference type="Proteomes" id="UP000593567"/>
    </source>
</evidence>
<organism evidence="1 2">
    <name type="scientific">Bugula neritina</name>
    <name type="common">Brown bryozoan</name>
    <name type="synonym">Sertularia neritina</name>
    <dbReference type="NCBI Taxonomy" id="10212"/>
    <lineage>
        <taxon>Eukaryota</taxon>
        <taxon>Metazoa</taxon>
        <taxon>Spiralia</taxon>
        <taxon>Lophotrochozoa</taxon>
        <taxon>Bryozoa</taxon>
        <taxon>Gymnolaemata</taxon>
        <taxon>Cheilostomatida</taxon>
        <taxon>Flustrina</taxon>
        <taxon>Buguloidea</taxon>
        <taxon>Bugulidae</taxon>
        <taxon>Bugula</taxon>
    </lineage>
</organism>
<accession>A0A7J7K5T3</accession>
<dbReference type="AlphaFoldDB" id="A0A7J7K5T3"/>
<protein>
    <submittedName>
        <fullName evidence="1">Uncharacterized protein</fullName>
    </submittedName>
</protein>
<sequence>MVQSIQTLFITSKETPPLIFNTSKIEKSKNLVEQNRHLQQLKPLLKYITKTLGTKYRKTTTKQYTLLLLLMIKHLE</sequence>
<name>A0A7J7K5T3_BUGNE</name>
<comment type="caution">
    <text evidence="1">The sequence shown here is derived from an EMBL/GenBank/DDBJ whole genome shotgun (WGS) entry which is preliminary data.</text>
</comment>
<keyword evidence="2" id="KW-1185">Reference proteome</keyword>
<reference evidence="1" key="1">
    <citation type="submission" date="2020-06" db="EMBL/GenBank/DDBJ databases">
        <title>Draft genome of Bugula neritina, a colonial animal packing powerful symbionts and potential medicines.</title>
        <authorList>
            <person name="Rayko M."/>
        </authorList>
    </citation>
    <scope>NUCLEOTIDE SEQUENCE [LARGE SCALE GENOMIC DNA]</scope>
    <source>
        <strain evidence="1">Kwan_BN1</strain>
    </source>
</reference>